<dbReference type="SUPFAM" id="SSF52172">
    <property type="entry name" value="CheY-like"/>
    <property type="match status" value="1"/>
</dbReference>
<reference evidence="5" key="1">
    <citation type="submission" date="2018-05" db="EMBL/GenBank/DDBJ databases">
        <authorList>
            <person name="Nie L."/>
        </authorList>
    </citation>
    <scope>NUCLEOTIDE SEQUENCE [LARGE SCALE GENOMIC DNA]</scope>
    <source>
        <strain evidence="5">NL</strain>
    </source>
</reference>
<evidence type="ECO:0000259" key="3">
    <source>
        <dbReference type="PROSITE" id="PS50930"/>
    </source>
</evidence>
<dbReference type="PANTHER" id="PTHR37299:SF1">
    <property type="entry name" value="STAGE 0 SPORULATION PROTEIN A HOMOLOG"/>
    <property type="match status" value="1"/>
</dbReference>
<keyword evidence="5" id="KW-1185">Reference proteome</keyword>
<feature type="modified residue" description="4-aspartylphosphate" evidence="1">
    <location>
        <position position="53"/>
    </location>
</feature>
<accession>A0A328BX59</accession>
<dbReference type="EMBL" id="QHKM01000001">
    <property type="protein sequence ID" value="RAK70444.1"/>
    <property type="molecule type" value="Genomic_DNA"/>
</dbReference>
<dbReference type="GO" id="GO:0003677">
    <property type="term" value="F:DNA binding"/>
    <property type="evidence" value="ECO:0007669"/>
    <property type="project" value="UniProtKB-KW"/>
</dbReference>
<dbReference type="InterPro" id="IPR007492">
    <property type="entry name" value="LytTR_DNA-bd_dom"/>
</dbReference>
<dbReference type="Proteomes" id="UP000248553">
    <property type="component" value="Unassembled WGS sequence"/>
</dbReference>
<feature type="domain" description="HTH LytTR-type" evidence="3">
    <location>
        <begin position="131"/>
        <end position="227"/>
    </location>
</feature>
<proteinExistence type="predicted"/>
<dbReference type="Pfam" id="PF04397">
    <property type="entry name" value="LytTR"/>
    <property type="match status" value="1"/>
</dbReference>
<dbReference type="InterPro" id="IPR046947">
    <property type="entry name" value="LytR-like"/>
</dbReference>
<dbReference type="AlphaFoldDB" id="A0A328BX59"/>
<dbReference type="PROSITE" id="PS50110">
    <property type="entry name" value="RESPONSE_REGULATORY"/>
    <property type="match status" value="1"/>
</dbReference>
<feature type="domain" description="Response regulatory" evidence="2">
    <location>
        <begin position="2"/>
        <end position="113"/>
    </location>
</feature>
<name>A0A328BX59_9BACT</name>
<evidence type="ECO:0000259" key="2">
    <source>
        <dbReference type="PROSITE" id="PS50110"/>
    </source>
</evidence>
<dbReference type="Pfam" id="PF00072">
    <property type="entry name" value="Response_reg"/>
    <property type="match status" value="1"/>
</dbReference>
<dbReference type="InterPro" id="IPR001789">
    <property type="entry name" value="Sig_transdc_resp-reg_receiver"/>
</dbReference>
<gene>
    <name evidence="4" type="ORF">DLM85_06310</name>
</gene>
<keyword evidence="1" id="KW-0597">Phosphoprotein</keyword>
<dbReference type="PROSITE" id="PS50930">
    <property type="entry name" value="HTH_LYTTR"/>
    <property type="match status" value="1"/>
</dbReference>
<dbReference type="OrthoDB" id="1646880at2"/>
<evidence type="ECO:0000313" key="5">
    <source>
        <dbReference type="Proteomes" id="UP000248553"/>
    </source>
</evidence>
<evidence type="ECO:0000256" key="1">
    <source>
        <dbReference type="PROSITE-ProRule" id="PRU00169"/>
    </source>
</evidence>
<dbReference type="InterPro" id="IPR011006">
    <property type="entry name" value="CheY-like_superfamily"/>
</dbReference>
<dbReference type="RefSeq" id="WP_111477194.1">
    <property type="nucleotide sequence ID" value="NZ_QHKM01000001.1"/>
</dbReference>
<dbReference type="GO" id="GO:0000156">
    <property type="term" value="F:phosphorelay response regulator activity"/>
    <property type="evidence" value="ECO:0007669"/>
    <property type="project" value="InterPro"/>
</dbReference>
<keyword evidence="4" id="KW-0238">DNA-binding</keyword>
<dbReference type="SMART" id="SM00850">
    <property type="entry name" value="LytTR"/>
    <property type="match status" value="1"/>
</dbReference>
<protein>
    <submittedName>
        <fullName evidence="4">DNA-binding response regulator</fullName>
    </submittedName>
</protein>
<comment type="caution">
    <text evidence="4">The sequence shown here is derived from an EMBL/GenBank/DDBJ whole genome shotgun (WGS) entry which is preliminary data.</text>
</comment>
<dbReference type="SMART" id="SM00448">
    <property type="entry name" value="REC"/>
    <property type="match status" value="1"/>
</dbReference>
<dbReference type="Gene3D" id="3.40.50.2300">
    <property type="match status" value="1"/>
</dbReference>
<organism evidence="4 5">
    <name type="scientific">Hymenobacter edaphi</name>
    <dbReference type="NCBI Taxonomy" id="2211146"/>
    <lineage>
        <taxon>Bacteria</taxon>
        <taxon>Pseudomonadati</taxon>
        <taxon>Bacteroidota</taxon>
        <taxon>Cytophagia</taxon>
        <taxon>Cytophagales</taxon>
        <taxon>Hymenobacteraceae</taxon>
        <taxon>Hymenobacter</taxon>
    </lineage>
</organism>
<sequence length="227" mass="25203">MKAIAIDDEPIALDVVRALAAKVPFVELAAGFTDAFQGLAYLQREPVDVLFLDINMPDISGLELVRTLPTRPLIIFTTAYAEHAVTGFELDAVDYLLKPFALARFVQACNRAQERLLLRQAPAAPPPRDYLFLKTGYEQVKVHHADILYVEAAGNYVTFALTAGRRLLARLTMQEVLALLPPGQFARVHRSFVVATGHVDRIERHQVRVQGHTVPVGAAYHDQLRLG</sequence>
<dbReference type="Gene3D" id="2.40.50.1020">
    <property type="entry name" value="LytTr DNA-binding domain"/>
    <property type="match status" value="1"/>
</dbReference>
<evidence type="ECO:0000313" key="4">
    <source>
        <dbReference type="EMBL" id="RAK70444.1"/>
    </source>
</evidence>
<dbReference type="PANTHER" id="PTHR37299">
    <property type="entry name" value="TRANSCRIPTIONAL REGULATOR-RELATED"/>
    <property type="match status" value="1"/>
</dbReference>